<dbReference type="Gene3D" id="3.30.450.40">
    <property type="match status" value="1"/>
</dbReference>
<dbReference type="SMART" id="SM00903">
    <property type="entry name" value="Flavin_Reduct"/>
    <property type="match status" value="1"/>
</dbReference>
<comment type="similarity">
    <text evidence="1">Belongs to the non-flavoprotein flavin reductase family.</text>
</comment>
<keyword evidence="2" id="KW-0560">Oxidoreductase</keyword>
<dbReference type="InterPro" id="IPR012349">
    <property type="entry name" value="Split_barrel_FMN-bd"/>
</dbReference>
<dbReference type="InterPro" id="IPR002563">
    <property type="entry name" value="Flavin_Rdtase-like_dom"/>
</dbReference>
<name>A0ABZ1IKP7_9PSEU</name>
<evidence type="ECO:0000256" key="1">
    <source>
        <dbReference type="ARBA" id="ARBA00008898"/>
    </source>
</evidence>
<dbReference type="InterPro" id="IPR050268">
    <property type="entry name" value="NADH-dep_flavin_reductase"/>
</dbReference>
<dbReference type="PANTHER" id="PTHR30466">
    <property type="entry name" value="FLAVIN REDUCTASE"/>
    <property type="match status" value="1"/>
</dbReference>
<evidence type="ECO:0000256" key="2">
    <source>
        <dbReference type="ARBA" id="ARBA00023002"/>
    </source>
</evidence>
<evidence type="ECO:0000313" key="5">
    <source>
        <dbReference type="Proteomes" id="UP001330812"/>
    </source>
</evidence>
<dbReference type="PANTHER" id="PTHR30466:SF11">
    <property type="entry name" value="FLAVIN-DEPENDENT MONOOXYGENASE, REDUCTASE SUBUNIT HSAB"/>
    <property type="match status" value="1"/>
</dbReference>
<dbReference type="Gene3D" id="2.30.110.10">
    <property type="entry name" value="Electron Transport, Fmn-binding Protein, Chain A"/>
    <property type="match status" value="1"/>
</dbReference>
<evidence type="ECO:0000313" key="4">
    <source>
        <dbReference type="EMBL" id="WSE34328.1"/>
    </source>
</evidence>
<dbReference type="Pfam" id="PF01613">
    <property type="entry name" value="Flavin_Reduct"/>
    <property type="match status" value="1"/>
</dbReference>
<dbReference type="Proteomes" id="UP001330812">
    <property type="component" value="Chromosome"/>
</dbReference>
<protein>
    <submittedName>
        <fullName evidence="4">Flavin reductase</fullName>
    </submittedName>
</protein>
<dbReference type="SUPFAM" id="SSF50475">
    <property type="entry name" value="FMN-binding split barrel"/>
    <property type="match status" value="1"/>
</dbReference>
<dbReference type="SUPFAM" id="SSF55781">
    <property type="entry name" value="GAF domain-like"/>
    <property type="match status" value="1"/>
</dbReference>
<accession>A0ABZ1IKP7</accession>
<reference evidence="4 5" key="1">
    <citation type="journal article" date="2015" name="Int. J. Syst. Evol. Microbiol.">
        <title>Amycolatopsis rhabdoformis sp. nov., an actinomycete isolated from a tropical forest soil.</title>
        <authorList>
            <person name="Souza W.R."/>
            <person name="Silva R.E."/>
            <person name="Goodfellow M."/>
            <person name="Busarakam K."/>
            <person name="Figueiro F.S."/>
            <person name="Ferreira D."/>
            <person name="Rodrigues-Filho E."/>
            <person name="Moraes L.A.B."/>
            <person name="Zucchi T.D."/>
        </authorList>
    </citation>
    <scope>NUCLEOTIDE SEQUENCE [LARGE SCALE GENOMIC DNA]</scope>
    <source>
        <strain evidence="4 5">NCIMB 14900</strain>
    </source>
</reference>
<dbReference type="InterPro" id="IPR014757">
    <property type="entry name" value="Tscrpt_reg_IclR_C"/>
</dbReference>
<keyword evidence="5" id="KW-1185">Reference proteome</keyword>
<gene>
    <name evidence="4" type="ORF">VSH64_19890</name>
</gene>
<feature type="domain" description="IclR-ED" evidence="3">
    <location>
        <begin position="173"/>
        <end position="396"/>
    </location>
</feature>
<dbReference type="EMBL" id="CP142149">
    <property type="protein sequence ID" value="WSE34328.1"/>
    <property type="molecule type" value="Genomic_DNA"/>
</dbReference>
<organism evidence="4 5">
    <name type="scientific">Amycolatopsis rhabdoformis</name>
    <dbReference type="NCBI Taxonomy" id="1448059"/>
    <lineage>
        <taxon>Bacteria</taxon>
        <taxon>Bacillati</taxon>
        <taxon>Actinomycetota</taxon>
        <taxon>Actinomycetes</taxon>
        <taxon>Pseudonocardiales</taxon>
        <taxon>Pseudonocardiaceae</taxon>
        <taxon>Amycolatopsis</taxon>
    </lineage>
</organism>
<sequence length="406" mass="44168">MTGASRVSGRAGDPRHFRSVLGHYPTGIVAVTALVDGRPVGMIAGTFASVSLDPPLVSFMPSRDSASFQELLGSSRFCVNILGDHQEHICRAFAVKGATDKFAGVRWQPAPSGSPILENVVAWIDCDRESVLEAGDHYIVLGRVRELATGENAPELPLLFFQGGYGKFSPSSRTVPAAPDLLDQLRLVDSARPRMEALARELGMECAAVGAVEDTVIRLASAGSPPDGRSPARVGLRLPFAAPMAPLLVAWADPREQEDWFDRGLAPDNEDERARHRAALARLRTRGWTVSLYNDAFHRLDEALVKGESPTPPEFRDSLRRLGAELAGPLTYEHELRPGEEYQVRNVSAPVFDARGQVALYLSLSGFPVSATGSRVVEVVERLVETASRVTDSLVWAGREERGNRR</sequence>
<dbReference type="PROSITE" id="PS51078">
    <property type="entry name" value="ICLR_ED"/>
    <property type="match status" value="1"/>
</dbReference>
<proteinExistence type="inferred from homology"/>
<evidence type="ECO:0000259" key="3">
    <source>
        <dbReference type="PROSITE" id="PS51078"/>
    </source>
</evidence>
<dbReference type="InterPro" id="IPR029016">
    <property type="entry name" value="GAF-like_dom_sf"/>
</dbReference>
<dbReference type="RefSeq" id="WP_326837134.1">
    <property type="nucleotide sequence ID" value="NZ_CP142149.1"/>
</dbReference>